<organism evidence="1 2">
    <name type="scientific">Diabrotica balteata</name>
    <name type="common">Banded cucumber beetle</name>
    <dbReference type="NCBI Taxonomy" id="107213"/>
    <lineage>
        <taxon>Eukaryota</taxon>
        <taxon>Metazoa</taxon>
        <taxon>Ecdysozoa</taxon>
        <taxon>Arthropoda</taxon>
        <taxon>Hexapoda</taxon>
        <taxon>Insecta</taxon>
        <taxon>Pterygota</taxon>
        <taxon>Neoptera</taxon>
        <taxon>Endopterygota</taxon>
        <taxon>Coleoptera</taxon>
        <taxon>Polyphaga</taxon>
        <taxon>Cucujiformia</taxon>
        <taxon>Chrysomeloidea</taxon>
        <taxon>Chrysomelidae</taxon>
        <taxon>Galerucinae</taxon>
        <taxon>Diabroticina</taxon>
        <taxon>Diabroticites</taxon>
        <taxon>Diabrotica</taxon>
    </lineage>
</organism>
<proteinExistence type="predicted"/>
<evidence type="ECO:0000313" key="2">
    <source>
        <dbReference type="Proteomes" id="UP001153709"/>
    </source>
</evidence>
<dbReference type="EMBL" id="OU898276">
    <property type="protein sequence ID" value="CAG9826902.1"/>
    <property type="molecule type" value="Genomic_DNA"/>
</dbReference>
<protein>
    <submittedName>
        <fullName evidence="1">Uncharacterized protein</fullName>
    </submittedName>
</protein>
<dbReference type="Proteomes" id="UP001153709">
    <property type="component" value="Chromosome 1"/>
</dbReference>
<name>A0A9N9SS83_DIABA</name>
<keyword evidence="2" id="KW-1185">Reference proteome</keyword>
<sequence>MFPFFRIFRKISFRKKNAAFVSYDTANYVIATDNDDNKPGTSLLSVDLSPELKDDLQIFEGRRSLSNSTNVSQVAGTEFADSQSVNTPAASIQVPAVEVIDTF</sequence>
<accession>A0A9N9SS83</accession>
<dbReference type="AlphaFoldDB" id="A0A9N9SS83"/>
<evidence type="ECO:0000313" key="1">
    <source>
        <dbReference type="EMBL" id="CAG9826902.1"/>
    </source>
</evidence>
<reference evidence="1" key="1">
    <citation type="submission" date="2022-01" db="EMBL/GenBank/DDBJ databases">
        <authorList>
            <person name="King R."/>
        </authorList>
    </citation>
    <scope>NUCLEOTIDE SEQUENCE</scope>
</reference>
<gene>
    <name evidence="1" type="ORF">DIABBA_LOCUS977</name>
</gene>